<organism evidence="1 2">
    <name type="scientific">Pseudorhodobacter antarcticus</name>
    <dbReference type="NCBI Taxonomy" id="1077947"/>
    <lineage>
        <taxon>Bacteria</taxon>
        <taxon>Pseudomonadati</taxon>
        <taxon>Pseudomonadota</taxon>
        <taxon>Alphaproteobacteria</taxon>
        <taxon>Rhodobacterales</taxon>
        <taxon>Paracoccaceae</taxon>
        <taxon>Pseudorhodobacter</taxon>
    </lineage>
</organism>
<protein>
    <submittedName>
        <fullName evidence="1">Uncharacterized protein</fullName>
    </submittedName>
</protein>
<evidence type="ECO:0000313" key="2">
    <source>
        <dbReference type="Proteomes" id="UP000183002"/>
    </source>
</evidence>
<keyword evidence="2" id="KW-1185">Reference proteome</keyword>
<evidence type="ECO:0000313" key="1">
    <source>
        <dbReference type="EMBL" id="SEN27668.1"/>
    </source>
</evidence>
<name>A0A1H8F9E4_9RHOB</name>
<dbReference type="EMBL" id="FOCO01000010">
    <property type="protein sequence ID" value="SEN27668.1"/>
    <property type="molecule type" value="Genomic_DNA"/>
</dbReference>
<dbReference type="Proteomes" id="UP000183002">
    <property type="component" value="Unassembled WGS sequence"/>
</dbReference>
<dbReference type="AlphaFoldDB" id="A0A1H8F9E4"/>
<proteinExistence type="predicted"/>
<reference evidence="1 2" key="1">
    <citation type="submission" date="2016-10" db="EMBL/GenBank/DDBJ databases">
        <authorList>
            <person name="de Groot N.N."/>
        </authorList>
    </citation>
    <scope>NUCLEOTIDE SEQUENCE [LARGE SCALE GENOMIC DNA]</scope>
    <source>
        <strain evidence="1 2">CGMCC 1.10836</strain>
    </source>
</reference>
<gene>
    <name evidence="1" type="ORF">SAMN05216227_101057</name>
</gene>
<sequence length="34" mass="3637">MVRAAVATVKTIKADTFFPLRRAMCGAGAQALRD</sequence>
<dbReference type="STRING" id="1077947.SAMN05216227_101057"/>
<accession>A0A1H8F9E4</accession>